<sequence>MANLNAVNIHQFFAIMPDVNGDLWAVCFYCLGGPYRMRHAQHFGHLYAHCVACHQTNLLHHALRSIQNPVPFNAIANLNAQNAQILANNAALNAQLNAQIIGLQAQVNNNAALNAQLNAQNAQIIGLQAQQLAHKEMELGNRKIVQSQDELQKVLEGTILPKLLVNSADLPVKGKVLGSSYFNTSRYALLGLEFGVQDQVCGMLWDYR</sequence>
<name>A0A915DJL7_9BILA</name>
<reference evidence="3" key="1">
    <citation type="submission" date="2022-11" db="UniProtKB">
        <authorList>
            <consortium name="WormBaseParasite"/>
        </authorList>
    </citation>
    <scope>IDENTIFICATION</scope>
</reference>
<organism evidence="2 3">
    <name type="scientific">Ditylenchus dipsaci</name>
    <dbReference type="NCBI Taxonomy" id="166011"/>
    <lineage>
        <taxon>Eukaryota</taxon>
        <taxon>Metazoa</taxon>
        <taxon>Ecdysozoa</taxon>
        <taxon>Nematoda</taxon>
        <taxon>Chromadorea</taxon>
        <taxon>Rhabditida</taxon>
        <taxon>Tylenchina</taxon>
        <taxon>Tylenchomorpha</taxon>
        <taxon>Sphaerularioidea</taxon>
        <taxon>Anguinidae</taxon>
        <taxon>Anguininae</taxon>
        <taxon>Ditylenchus</taxon>
    </lineage>
</organism>
<evidence type="ECO:0000313" key="2">
    <source>
        <dbReference type="Proteomes" id="UP000887574"/>
    </source>
</evidence>
<feature type="coiled-coil region" evidence="1">
    <location>
        <begin position="75"/>
        <end position="130"/>
    </location>
</feature>
<dbReference type="AlphaFoldDB" id="A0A915DJL7"/>
<dbReference type="Proteomes" id="UP000887574">
    <property type="component" value="Unplaced"/>
</dbReference>
<proteinExistence type="predicted"/>
<keyword evidence="2" id="KW-1185">Reference proteome</keyword>
<dbReference type="WBParaSite" id="jg20689">
    <property type="protein sequence ID" value="jg20689"/>
    <property type="gene ID" value="jg20689"/>
</dbReference>
<evidence type="ECO:0000256" key="1">
    <source>
        <dbReference type="SAM" id="Coils"/>
    </source>
</evidence>
<accession>A0A915DJL7</accession>
<evidence type="ECO:0000313" key="3">
    <source>
        <dbReference type="WBParaSite" id="jg20689"/>
    </source>
</evidence>
<keyword evidence="1" id="KW-0175">Coiled coil</keyword>
<protein>
    <submittedName>
        <fullName evidence="3">Uncharacterized protein</fullName>
    </submittedName>
</protein>